<keyword evidence="3" id="KW-1185">Reference proteome</keyword>
<dbReference type="GO" id="GO:0046872">
    <property type="term" value="F:metal ion binding"/>
    <property type="evidence" value="ECO:0007669"/>
    <property type="project" value="InterPro"/>
</dbReference>
<dbReference type="Pfam" id="PF02915">
    <property type="entry name" value="Rubrerythrin"/>
    <property type="match status" value="1"/>
</dbReference>
<dbReference type="GO" id="GO:0016491">
    <property type="term" value="F:oxidoreductase activity"/>
    <property type="evidence" value="ECO:0007669"/>
    <property type="project" value="InterPro"/>
</dbReference>
<evidence type="ECO:0000313" key="2">
    <source>
        <dbReference type="EMBL" id="PKU24482.1"/>
    </source>
</evidence>
<dbReference type="AlphaFoldDB" id="A0A2N3PVP7"/>
<accession>A0A2N3PVP7</accession>
<dbReference type="EMBL" id="PIUM01000011">
    <property type="protein sequence ID" value="PKU24482.1"/>
    <property type="molecule type" value="Genomic_DNA"/>
</dbReference>
<dbReference type="Proteomes" id="UP000233293">
    <property type="component" value="Unassembled WGS sequence"/>
</dbReference>
<name>A0A2N3PVP7_9PROT</name>
<dbReference type="InterPro" id="IPR009040">
    <property type="entry name" value="Ferritin-like_diiron"/>
</dbReference>
<dbReference type="Gene3D" id="1.20.1260.10">
    <property type="match status" value="1"/>
</dbReference>
<dbReference type="PROSITE" id="PS50905">
    <property type="entry name" value="FERRITIN_LIKE"/>
    <property type="match status" value="1"/>
</dbReference>
<organism evidence="2 3">
    <name type="scientific">Telmatospirillum siberiense</name>
    <dbReference type="NCBI Taxonomy" id="382514"/>
    <lineage>
        <taxon>Bacteria</taxon>
        <taxon>Pseudomonadati</taxon>
        <taxon>Pseudomonadota</taxon>
        <taxon>Alphaproteobacteria</taxon>
        <taxon>Rhodospirillales</taxon>
        <taxon>Rhodospirillaceae</taxon>
        <taxon>Telmatospirillum</taxon>
    </lineage>
</organism>
<gene>
    <name evidence="2" type="ORF">CWS72_11595</name>
</gene>
<reference evidence="3" key="1">
    <citation type="submission" date="2017-12" db="EMBL/GenBank/DDBJ databases">
        <title>Draft genome sequence of Telmatospirillum siberiense 26-4b1T, an acidotolerant peatland alphaproteobacterium potentially involved in sulfur cycling.</title>
        <authorList>
            <person name="Hausmann B."/>
            <person name="Pjevac P."/>
            <person name="Schreck K."/>
            <person name="Herbold C.W."/>
            <person name="Daims H."/>
            <person name="Wagner M."/>
            <person name="Pester M."/>
            <person name="Loy A."/>
        </authorList>
    </citation>
    <scope>NUCLEOTIDE SEQUENCE [LARGE SCALE GENOMIC DNA]</scope>
    <source>
        <strain evidence="3">26-4b1</strain>
    </source>
</reference>
<dbReference type="SUPFAM" id="SSF47240">
    <property type="entry name" value="Ferritin-like"/>
    <property type="match status" value="1"/>
</dbReference>
<dbReference type="CDD" id="cd01045">
    <property type="entry name" value="Ferritin_like_AB"/>
    <property type="match status" value="1"/>
</dbReference>
<evidence type="ECO:0000313" key="3">
    <source>
        <dbReference type="Proteomes" id="UP000233293"/>
    </source>
</evidence>
<protein>
    <submittedName>
        <fullName evidence="2">Rubrerythrin</fullName>
    </submittedName>
</protein>
<dbReference type="InterPro" id="IPR009078">
    <property type="entry name" value="Ferritin-like_SF"/>
</dbReference>
<comment type="caution">
    <text evidence="2">The sequence shown here is derived from an EMBL/GenBank/DDBJ whole genome shotgun (WGS) entry which is preliminary data.</text>
</comment>
<proteinExistence type="predicted"/>
<evidence type="ECO:0000259" key="1">
    <source>
        <dbReference type="PROSITE" id="PS50905"/>
    </source>
</evidence>
<sequence length="195" mass="20909">MAAWSAAPAASSARATAIWSGTIRAAVSASPSNSGDAMNAVEQFLEAAVRLERDSALRYDELADAISGHGEAEVVAFFREQALFSRRHLQQAENRIGKRENWDGVEEEKAADPAVTAFPTGESPEAAAIWAADAHLSVKDAMALALEAEERGRDYYAKVATASEDPEVRVLAAAFAKEETEHVQALKKLIARVKA</sequence>
<dbReference type="InterPro" id="IPR003251">
    <property type="entry name" value="Rr_diiron-bd_dom"/>
</dbReference>
<dbReference type="InterPro" id="IPR012347">
    <property type="entry name" value="Ferritin-like"/>
</dbReference>
<feature type="domain" description="Ferritin-like diiron" evidence="1">
    <location>
        <begin position="35"/>
        <end position="195"/>
    </location>
</feature>